<evidence type="ECO:0000313" key="7">
    <source>
        <dbReference type="EMBL" id="SFR07446.1"/>
    </source>
</evidence>
<evidence type="ECO:0000256" key="1">
    <source>
        <dbReference type="ARBA" id="ARBA00004651"/>
    </source>
</evidence>
<dbReference type="InterPro" id="IPR052770">
    <property type="entry name" value="Cobalt_transport_CbiQ"/>
</dbReference>
<keyword evidence="8" id="KW-1185">Reference proteome</keyword>
<dbReference type="InterPro" id="IPR012809">
    <property type="entry name" value="ECF_CbiQ"/>
</dbReference>
<evidence type="ECO:0000256" key="6">
    <source>
        <dbReference type="SAM" id="Phobius"/>
    </source>
</evidence>
<reference evidence="8" key="1">
    <citation type="submission" date="2016-10" db="EMBL/GenBank/DDBJ databases">
        <authorList>
            <person name="Varghese N."/>
            <person name="Submissions S."/>
        </authorList>
    </citation>
    <scope>NUCLEOTIDE SEQUENCE [LARGE SCALE GENOMIC DNA]</scope>
    <source>
        <strain evidence="8">DSM 3669</strain>
    </source>
</reference>
<sequence length="259" mass="28838">MLLIDHYAYNNKLAGVHPGEKFLFFAVTVALCLALPTTFTTLVVTLLMAGAVVFAAGVPWRFYLKLLLLPGAFLAVGVAAVAVSVTRAPQDFIWAIHTGQYFAGITRQGLDNSVNLFLRSLGAVSCLYFLSLTTPMTEIADVLRKMRMPTLVIELMTLIYRFIFILLEVTRQIYTAQSSRLGYKNTRTGFNSLSRLILSMFIKSYRQSQAMYDSLVSRCYSGDLHHLSEPRQWCARNILLIVTVDSALLLCSLYAGGLV</sequence>
<dbReference type="Proteomes" id="UP000199584">
    <property type="component" value="Unassembled WGS sequence"/>
</dbReference>
<feature type="transmembrane region" description="Helical" evidence="6">
    <location>
        <begin position="148"/>
        <end position="167"/>
    </location>
</feature>
<dbReference type="OrthoDB" id="9815246at2"/>
<dbReference type="GO" id="GO:0043190">
    <property type="term" value="C:ATP-binding cassette (ABC) transporter complex"/>
    <property type="evidence" value="ECO:0007669"/>
    <property type="project" value="InterPro"/>
</dbReference>
<dbReference type="GO" id="GO:0006824">
    <property type="term" value="P:cobalt ion transport"/>
    <property type="evidence" value="ECO:0007669"/>
    <property type="project" value="InterPro"/>
</dbReference>
<evidence type="ECO:0000256" key="3">
    <source>
        <dbReference type="ARBA" id="ARBA00022692"/>
    </source>
</evidence>
<proteinExistence type="predicted"/>
<keyword evidence="3 6" id="KW-0812">Transmembrane</keyword>
<evidence type="ECO:0000256" key="5">
    <source>
        <dbReference type="ARBA" id="ARBA00023136"/>
    </source>
</evidence>
<organism evidence="7 8">
    <name type="scientific">Desulfoscipio geothermicus DSM 3669</name>
    <dbReference type="NCBI Taxonomy" id="1121426"/>
    <lineage>
        <taxon>Bacteria</taxon>
        <taxon>Bacillati</taxon>
        <taxon>Bacillota</taxon>
        <taxon>Clostridia</taxon>
        <taxon>Eubacteriales</taxon>
        <taxon>Desulfallaceae</taxon>
        <taxon>Desulfoscipio</taxon>
    </lineage>
</organism>
<dbReference type="CDD" id="cd16914">
    <property type="entry name" value="EcfT"/>
    <property type="match status" value="1"/>
</dbReference>
<dbReference type="STRING" id="39060.SAMN05660706_114108"/>
<evidence type="ECO:0000256" key="4">
    <source>
        <dbReference type="ARBA" id="ARBA00022989"/>
    </source>
</evidence>
<feature type="transmembrane region" description="Helical" evidence="6">
    <location>
        <begin position="62"/>
        <end position="85"/>
    </location>
</feature>
<feature type="transmembrane region" description="Helical" evidence="6">
    <location>
        <begin position="238"/>
        <end position="257"/>
    </location>
</feature>
<feature type="transmembrane region" description="Helical" evidence="6">
    <location>
        <begin position="116"/>
        <end position="136"/>
    </location>
</feature>
<feature type="transmembrane region" description="Helical" evidence="6">
    <location>
        <begin position="22"/>
        <end position="55"/>
    </location>
</feature>
<comment type="subcellular location">
    <subcellularLocation>
        <location evidence="1">Cell membrane</location>
        <topology evidence="1">Multi-pass membrane protein</topology>
    </subcellularLocation>
</comment>
<evidence type="ECO:0000313" key="8">
    <source>
        <dbReference type="Proteomes" id="UP000199584"/>
    </source>
</evidence>
<name>A0A1I6DPU2_9FIRM</name>
<gene>
    <name evidence="7" type="ORF">SAMN05660706_114108</name>
</gene>
<dbReference type="AlphaFoldDB" id="A0A1I6DPU2"/>
<dbReference type="EMBL" id="FOYM01000014">
    <property type="protein sequence ID" value="SFR07446.1"/>
    <property type="molecule type" value="Genomic_DNA"/>
</dbReference>
<evidence type="ECO:0000256" key="2">
    <source>
        <dbReference type="ARBA" id="ARBA00022475"/>
    </source>
</evidence>
<protein>
    <submittedName>
        <fullName evidence="7">Cobalt/nickel transport system permease protein</fullName>
    </submittedName>
</protein>
<dbReference type="PANTHER" id="PTHR43723">
    <property type="entry name" value="COBALT TRANSPORT PROTEIN CBIQ"/>
    <property type="match status" value="1"/>
</dbReference>
<dbReference type="RefSeq" id="WP_092483593.1">
    <property type="nucleotide sequence ID" value="NZ_FOYM01000014.1"/>
</dbReference>
<dbReference type="Pfam" id="PF02361">
    <property type="entry name" value="CbiQ"/>
    <property type="match status" value="1"/>
</dbReference>
<accession>A0A1I6DPU2</accession>
<keyword evidence="2" id="KW-1003">Cell membrane</keyword>
<dbReference type="PANTHER" id="PTHR43723:SF1">
    <property type="entry name" value="COBALT TRANSPORT PROTEIN CBIQ"/>
    <property type="match status" value="1"/>
</dbReference>
<keyword evidence="4 6" id="KW-1133">Transmembrane helix</keyword>
<dbReference type="InterPro" id="IPR003339">
    <property type="entry name" value="ABC/ECF_trnsptr_transmembrane"/>
</dbReference>
<keyword evidence="5 6" id="KW-0472">Membrane</keyword>
<dbReference type="NCBIfam" id="TIGR02454">
    <property type="entry name" value="ECF_T_CbiQ"/>
    <property type="match status" value="1"/>
</dbReference>